<dbReference type="GO" id="GO:0005886">
    <property type="term" value="C:plasma membrane"/>
    <property type="evidence" value="ECO:0007669"/>
    <property type="project" value="InterPro"/>
</dbReference>
<organism evidence="4 5">
    <name type="scientific">candidate division WWE3 bacterium GW2011_GWF1_42_14</name>
    <dbReference type="NCBI Taxonomy" id="1619138"/>
    <lineage>
        <taxon>Bacteria</taxon>
        <taxon>Katanobacteria</taxon>
    </lineage>
</organism>
<dbReference type="PANTHER" id="PTHR10264:SF19">
    <property type="entry name" value="AT06885P-RELATED"/>
    <property type="match status" value="1"/>
</dbReference>
<dbReference type="Gene3D" id="3.30.479.30">
    <property type="entry name" value="Band 7 domain"/>
    <property type="match status" value="1"/>
</dbReference>
<comment type="similarity">
    <text evidence="1">Belongs to the band 7/mec-2 family.</text>
</comment>
<keyword evidence="2" id="KW-0812">Transmembrane</keyword>
<dbReference type="SMART" id="SM00244">
    <property type="entry name" value="PHB"/>
    <property type="match status" value="1"/>
</dbReference>
<dbReference type="GO" id="GO:0006508">
    <property type="term" value="P:proteolysis"/>
    <property type="evidence" value="ECO:0007669"/>
    <property type="project" value="UniProtKB-KW"/>
</dbReference>
<keyword evidence="4" id="KW-0378">Hydrolase</keyword>
<evidence type="ECO:0000259" key="3">
    <source>
        <dbReference type="SMART" id="SM00244"/>
    </source>
</evidence>
<dbReference type="AlphaFoldDB" id="A0A0G1AYQ6"/>
<reference evidence="4 5" key="1">
    <citation type="journal article" date="2015" name="Nature">
        <title>rRNA introns, odd ribosomes, and small enigmatic genomes across a large radiation of phyla.</title>
        <authorList>
            <person name="Brown C.T."/>
            <person name="Hug L.A."/>
            <person name="Thomas B.C."/>
            <person name="Sharon I."/>
            <person name="Castelle C.J."/>
            <person name="Singh A."/>
            <person name="Wilkins M.J."/>
            <person name="Williams K.H."/>
            <person name="Banfield J.F."/>
        </authorList>
    </citation>
    <scope>NUCLEOTIDE SEQUENCE [LARGE SCALE GENOMIC DNA]</scope>
</reference>
<dbReference type="InterPro" id="IPR043202">
    <property type="entry name" value="Band-7_stomatin-like"/>
</dbReference>
<evidence type="ECO:0000313" key="4">
    <source>
        <dbReference type="EMBL" id="KKS39211.1"/>
    </source>
</evidence>
<keyword evidence="2" id="KW-0472">Membrane</keyword>
<dbReference type="InterPro" id="IPR001972">
    <property type="entry name" value="Stomatin_HflK_fam"/>
</dbReference>
<keyword evidence="4" id="KW-0645">Protease</keyword>
<comment type="caution">
    <text evidence="4">The sequence shown here is derived from an EMBL/GenBank/DDBJ whole genome shotgun (WGS) entry which is preliminary data.</text>
</comment>
<dbReference type="SUPFAM" id="SSF117892">
    <property type="entry name" value="Band 7/SPFH domain"/>
    <property type="match status" value="1"/>
</dbReference>
<dbReference type="InterPro" id="IPR036013">
    <property type="entry name" value="Band_7/SPFH_dom_sf"/>
</dbReference>
<evidence type="ECO:0000256" key="1">
    <source>
        <dbReference type="ARBA" id="ARBA00008164"/>
    </source>
</evidence>
<accession>A0A0G1AYQ6</accession>
<keyword evidence="2" id="KW-1133">Transmembrane helix</keyword>
<evidence type="ECO:0000256" key="2">
    <source>
        <dbReference type="SAM" id="Phobius"/>
    </source>
</evidence>
<dbReference type="Pfam" id="PF01145">
    <property type="entry name" value="Band_7"/>
    <property type="match status" value="1"/>
</dbReference>
<dbReference type="InterPro" id="IPR001107">
    <property type="entry name" value="Band_7"/>
</dbReference>
<feature type="transmembrane region" description="Helical" evidence="2">
    <location>
        <begin position="23"/>
        <end position="48"/>
    </location>
</feature>
<gene>
    <name evidence="4" type="ORF">UV00_C0003G0043</name>
</gene>
<protein>
    <submittedName>
        <fullName evidence="4">Membrane protease subunit, stomatin/prohibitin</fullName>
    </submittedName>
</protein>
<dbReference type="GO" id="GO:0008233">
    <property type="term" value="F:peptidase activity"/>
    <property type="evidence" value="ECO:0007669"/>
    <property type="project" value="UniProtKB-KW"/>
</dbReference>
<feature type="domain" description="Band 7" evidence="3">
    <location>
        <begin position="87"/>
        <end position="248"/>
    </location>
</feature>
<dbReference type="EMBL" id="LCCU01000003">
    <property type="protein sequence ID" value="KKS39211.1"/>
    <property type="molecule type" value="Genomic_DNA"/>
</dbReference>
<dbReference type="PRINTS" id="PR00721">
    <property type="entry name" value="STOMATIN"/>
</dbReference>
<evidence type="ECO:0000313" key="5">
    <source>
        <dbReference type="Proteomes" id="UP000033847"/>
    </source>
</evidence>
<sequence>MEDSEIVWDKLPRALRPGVGEVLFWKFATFVVTGVTTTILSWAIRSAVLSILRGSFGVAGQSLINAGNVMLFVFWVFILVCSFVVMSGATIIPYNTALVTLTFGKFRKVHKAGYAWTLPVLERWVKFVDLRTKTRGVTANQALTSDNIPVDASANIFFRVFDPLKSVFLTDDIEALLLAQAEIATKDLLSGWSVMALNDQQVRQEASVTLLDKLSSKMEPFGVQVSDARFSDIVVTDEKVQDSIIRQLRAELEKSARVTEAEADTSVNKTLIDLIERYLPDLTPQEKASMMLSLRKEQTKQSFSGSSNVLPVLNLSQDENNPSLGINPILGE</sequence>
<feature type="transmembrane region" description="Helical" evidence="2">
    <location>
        <begin position="69"/>
        <end position="92"/>
    </location>
</feature>
<name>A0A0G1AYQ6_UNCKA</name>
<proteinExistence type="inferred from homology"/>
<dbReference type="PANTHER" id="PTHR10264">
    <property type="entry name" value="BAND 7 PROTEIN-RELATED"/>
    <property type="match status" value="1"/>
</dbReference>
<dbReference type="Proteomes" id="UP000033847">
    <property type="component" value="Unassembled WGS sequence"/>
</dbReference>